<dbReference type="STRING" id="101091.A0A1C7N652"/>
<dbReference type="GO" id="GO:0006606">
    <property type="term" value="P:protein import into nucleus"/>
    <property type="evidence" value="ECO:0007669"/>
    <property type="project" value="TreeGrafter"/>
</dbReference>
<accession>A0A1C7N652</accession>
<dbReference type="Gene3D" id="1.25.10.70">
    <property type="match status" value="1"/>
</dbReference>
<keyword evidence="2" id="KW-0813">Transport</keyword>
<evidence type="ECO:0000256" key="7">
    <source>
        <dbReference type="ARBA" id="ARBA00023242"/>
    </source>
</evidence>
<dbReference type="GO" id="GO:0044611">
    <property type="term" value="C:nuclear pore inner ring"/>
    <property type="evidence" value="ECO:0007669"/>
    <property type="project" value="TreeGrafter"/>
</dbReference>
<keyword evidence="10" id="KW-1185">Reference proteome</keyword>
<feature type="non-terminal residue" evidence="9">
    <location>
        <position position="1"/>
    </location>
</feature>
<dbReference type="InterPro" id="IPR044840">
    <property type="entry name" value="Nup188"/>
</dbReference>
<keyword evidence="6" id="KW-0906">Nuclear pore complex</keyword>
<name>A0A1C7N652_9FUNG</name>
<dbReference type="PANTHER" id="PTHR31431:SF1">
    <property type="entry name" value="NUCLEOPORIN NUP188"/>
    <property type="match status" value="1"/>
</dbReference>
<evidence type="ECO:0000313" key="9">
    <source>
        <dbReference type="EMBL" id="OBZ84590.1"/>
    </source>
</evidence>
<dbReference type="PANTHER" id="PTHR31431">
    <property type="entry name" value="NUCLEOPORIN NUP188 HOMOLOG"/>
    <property type="match status" value="1"/>
</dbReference>
<sequence length="1614" mass="179913">NILESSICSEEDVNSCGYRGVIRVLLNSFLSITRPNYIPMESYTSLINAYCLVYKNQPELCRLFWETDFDKRNPASLLTTACGRFPVFFDDFVQLLSAVSGASDNETEQSDPLSAVEVFNYLCTIPSITVVLSPASRVAAKEEDGEAVVYAEQSLQVTPEMDFMHGIVIPEGTRGLLLSTSETERIVRFSTAYSGWHLIASILGTFASGNANRFIQVEDESQTLQGRNAAAIKSMLELIHNVLSSNPKLIPSLVNHLESITGGAVDGTDAPLLVSIICNIVTFCSTMEPCPIDILTLSVQCLTLLLPNYKSHIWQYLKYTPILPIMNSSVQLSSGITRPYSGSQIQQIVSKVEFTSGRYTLLLAFLDLIQGLVQDIQRSWWATENIQDVNQQCQVEVLYVCLHYLMLDVFPSYASWRYKKLSERFLIGTKLLSIFSEVAIHFKFPSANNTKLSLNSIREGIFSNFLYDGGIYHISPLIDTITEGARKANALYKSSYPKEAQRVEKLTEMTFCFVKILLQHRLEQIDQGNTVPESTLERLLLEQSTGTRSTDFLLRVARHIHYRHNITLPTEATNVLTLLCRTTAGWKIVPNFVQYLGSTEQVHSIIRTYLEIAKDHFQNENLSASIWQLMTTLMETQPSLAILFLDCGDFIMPSPKSAVRLLNGQVQSTSSAPSPVVTESAIRAATDLLSHWETLSVEKPTVTSNVLRFLATFWQTAFDHYALVERSRADSALWDVVGRVLLNPNNTMDTLNLDTLDLLDSKSKSIHFDQDVRRRCCLNLSKTHAMRIIAYEIHITAGNASGQTIAEKLPVGLKNLLSKLSDPAKLAAMREAFVKSDFDPNLVRQAESSADAVLETLGIQDRSILLCKMPRLGYGDDVACGEAHRYGDSYLYDYYLASTRIQSLYAEIANKYESVEKIDSMLLDPVEAVTSLKEYASQCLRSLLLVNHNSSIVDSQVTLIRSFKTFIEVCSRRSSDLIWSSRTNTGSTDTLHSFLKELIHAAQAETRDDGVTLTSYSVLVQFIRNLTEDWIDKNRSIVVGVDSHAKKAYAAKAFDLLSAISGLLNRENYALFQSICDITAIRFHRPLLESILLSLRTLRGMSEYLLDPLNPACTQLQTCLADILAVVCSSFHVLTIKASSYSAEGAQVAESVQESCIKDVTVVVSLLIELISSKYKIPEAVWLNVFAKHQTFSNVLNLFKAGIALVVDEVDRQCANVSSVYSISITPYAETALYFLLALSNIPKAAEQLVKENLFGALCSNALTPRLQCGTLDLFIRFGDGNNPAFVERNPLHSNWCQMLGVINNLMRTLGRSELVLPNVVSFMQIYSPQIGTAYTNANGANDPIFGLNPSESLSSPLLEEIQRISMVFFGLSKQLDKLSRLADNLFVSFKDCSLFLLQRYHYFLTHPAHMQAQLYPVDNIERQQAQTFDSTPQDDSKLRTPSALMKSITKSILTITHYTLSTLAILTQAPLILTTDDVEWPFGNAIMNPDSRVILGEAASFGTLIEYINVCLGMMSQGQDNKGVPTQELLNVIQDCALLVTTQLSLWIAKPNITNSTRFDIAQQNVTDVAEILNKASASLMKLEGSQKTGHVKLQLGLIRSLQCFLSNRFFEK</sequence>
<dbReference type="EMBL" id="LUGH01000492">
    <property type="protein sequence ID" value="OBZ84590.1"/>
    <property type="molecule type" value="Genomic_DNA"/>
</dbReference>
<dbReference type="FunCoup" id="A0A1C7N652">
    <property type="interactions" value="66"/>
</dbReference>
<evidence type="ECO:0000313" key="10">
    <source>
        <dbReference type="Proteomes" id="UP000093000"/>
    </source>
</evidence>
<evidence type="ECO:0000256" key="6">
    <source>
        <dbReference type="ARBA" id="ARBA00023132"/>
    </source>
</evidence>
<feature type="domain" description="Nucleoporin Nup188 N-terminal subdomain III" evidence="8">
    <location>
        <begin position="187"/>
        <end position="646"/>
    </location>
</feature>
<dbReference type="GO" id="GO:0006405">
    <property type="term" value="P:RNA export from nucleus"/>
    <property type="evidence" value="ECO:0007669"/>
    <property type="project" value="TreeGrafter"/>
</dbReference>
<evidence type="ECO:0000256" key="2">
    <source>
        <dbReference type="ARBA" id="ARBA00022448"/>
    </source>
</evidence>
<evidence type="ECO:0000256" key="5">
    <source>
        <dbReference type="ARBA" id="ARBA00023010"/>
    </source>
</evidence>
<dbReference type="GO" id="GO:0017056">
    <property type="term" value="F:structural constituent of nuclear pore"/>
    <property type="evidence" value="ECO:0007669"/>
    <property type="project" value="InterPro"/>
</dbReference>
<dbReference type="InterPro" id="IPR048883">
    <property type="entry name" value="Nup188_N-subdom_III"/>
</dbReference>
<dbReference type="GO" id="GO:0051028">
    <property type="term" value="P:mRNA transport"/>
    <property type="evidence" value="ECO:0007669"/>
    <property type="project" value="UniProtKB-KW"/>
</dbReference>
<keyword evidence="3" id="KW-0509">mRNA transport</keyword>
<reference evidence="9 10" key="1">
    <citation type="submission" date="2016-03" db="EMBL/GenBank/DDBJ databases">
        <title>Choanephora cucurbitarum.</title>
        <authorList>
            <person name="Min B."/>
            <person name="Park H."/>
            <person name="Park J.-H."/>
            <person name="Shin H.-D."/>
            <person name="Choi I.-G."/>
        </authorList>
    </citation>
    <scope>NUCLEOTIDE SEQUENCE [LARGE SCALE GENOMIC DNA]</scope>
    <source>
        <strain evidence="9 10">KUS-F28377</strain>
    </source>
</reference>
<dbReference type="OrthoDB" id="102511at2759"/>
<dbReference type="Pfam" id="PF21093">
    <property type="entry name" value="Nup188_N-subdom_III"/>
    <property type="match status" value="1"/>
</dbReference>
<evidence type="ECO:0000256" key="1">
    <source>
        <dbReference type="ARBA" id="ARBA00004567"/>
    </source>
</evidence>
<comment type="subcellular location">
    <subcellularLocation>
        <location evidence="1">Nucleus</location>
        <location evidence="1">Nuclear pore complex</location>
    </subcellularLocation>
</comment>
<proteinExistence type="predicted"/>
<evidence type="ECO:0000259" key="8">
    <source>
        <dbReference type="Pfam" id="PF21093"/>
    </source>
</evidence>
<keyword evidence="7" id="KW-0539">Nucleus</keyword>
<gene>
    <name evidence="9" type="ORF">A0J61_07361</name>
</gene>
<dbReference type="Proteomes" id="UP000093000">
    <property type="component" value="Unassembled WGS sequence"/>
</dbReference>
<protein>
    <recommendedName>
        <fullName evidence="8">Nucleoporin Nup188 N-terminal subdomain III domain-containing protein</fullName>
    </recommendedName>
</protein>
<evidence type="ECO:0000256" key="4">
    <source>
        <dbReference type="ARBA" id="ARBA00022927"/>
    </source>
</evidence>
<evidence type="ECO:0000256" key="3">
    <source>
        <dbReference type="ARBA" id="ARBA00022816"/>
    </source>
</evidence>
<organism evidence="9 10">
    <name type="scientific">Choanephora cucurbitarum</name>
    <dbReference type="NCBI Taxonomy" id="101091"/>
    <lineage>
        <taxon>Eukaryota</taxon>
        <taxon>Fungi</taxon>
        <taxon>Fungi incertae sedis</taxon>
        <taxon>Mucoromycota</taxon>
        <taxon>Mucoromycotina</taxon>
        <taxon>Mucoromycetes</taxon>
        <taxon>Mucorales</taxon>
        <taxon>Mucorineae</taxon>
        <taxon>Choanephoraceae</taxon>
        <taxon>Choanephoroideae</taxon>
        <taxon>Choanephora</taxon>
    </lineage>
</organism>
<keyword evidence="4" id="KW-0653">Protein transport</keyword>
<comment type="caution">
    <text evidence="9">The sequence shown here is derived from an EMBL/GenBank/DDBJ whole genome shotgun (WGS) entry which is preliminary data.</text>
</comment>
<dbReference type="InParanoid" id="A0A1C7N652"/>
<keyword evidence="5" id="KW-0811">Translocation</keyword>